<dbReference type="AlphaFoldDB" id="A0A1D2QM60"/>
<reference evidence="2 3" key="1">
    <citation type="journal article" date="2016" name="Appl. Environ. Microbiol.">
        <title>Lack of Overt Genome Reduction in the Bryostatin-Producing Bryozoan Symbiont "Candidatus Endobugula sertula".</title>
        <authorList>
            <person name="Miller I.J."/>
            <person name="Vanee N."/>
            <person name="Fong S.S."/>
            <person name="Lim-Fong G.E."/>
            <person name="Kwan J.C."/>
        </authorList>
    </citation>
    <scope>NUCLEOTIDE SEQUENCE [LARGE SCALE GENOMIC DNA]</scope>
    <source>
        <strain evidence="2">AB1-4</strain>
    </source>
</reference>
<organism evidence="2 3">
    <name type="scientific">Candidatus Endobugula sertula</name>
    <name type="common">Bugula neritina bacterial symbiont</name>
    <dbReference type="NCBI Taxonomy" id="62101"/>
    <lineage>
        <taxon>Bacteria</taxon>
        <taxon>Pseudomonadati</taxon>
        <taxon>Pseudomonadota</taxon>
        <taxon>Gammaproteobacteria</taxon>
        <taxon>Cellvibrionales</taxon>
        <taxon>Cellvibrionaceae</taxon>
        <taxon>Candidatus Endobugula</taxon>
    </lineage>
</organism>
<accession>A0A1D2QM60</accession>
<sequence>MKGRKEKGVELGLRILVLQFIEDLSDREMERYLQENTAGQWFCDLALGEKTPDHSYFGDFRDRLGTKRLMALFSQVRDSVKGMGLIREVSTFVDASQWVSKLTTWDDRDKAIKRGAYSTEDDHRQRLNMIAFSS</sequence>
<evidence type="ECO:0000259" key="1">
    <source>
        <dbReference type="Pfam" id="PF05598"/>
    </source>
</evidence>
<name>A0A1D2QM60_9GAMM</name>
<comment type="caution">
    <text evidence="2">The sequence shown here is derived from an EMBL/GenBank/DDBJ whole genome shotgun (WGS) entry which is preliminary data.</text>
</comment>
<evidence type="ECO:0000313" key="3">
    <source>
        <dbReference type="Proteomes" id="UP000242502"/>
    </source>
</evidence>
<dbReference type="EMBL" id="MDLC01000060">
    <property type="protein sequence ID" value="ODS22656.1"/>
    <property type="molecule type" value="Genomic_DNA"/>
</dbReference>
<gene>
    <name evidence="2" type="ORF">AB835_13035</name>
</gene>
<proteinExistence type="predicted"/>
<dbReference type="InterPro" id="IPR008490">
    <property type="entry name" value="Transposase_InsH_N"/>
</dbReference>
<feature type="domain" description="Transposase InsH N-terminal" evidence="1">
    <location>
        <begin position="2"/>
        <end position="63"/>
    </location>
</feature>
<dbReference type="Proteomes" id="UP000242502">
    <property type="component" value="Unassembled WGS sequence"/>
</dbReference>
<evidence type="ECO:0000313" key="2">
    <source>
        <dbReference type="EMBL" id="ODS22656.1"/>
    </source>
</evidence>
<dbReference type="Pfam" id="PF05598">
    <property type="entry name" value="DUF772"/>
    <property type="match status" value="1"/>
</dbReference>
<protein>
    <recommendedName>
        <fullName evidence="1">Transposase InsH N-terminal domain-containing protein</fullName>
    </recommendedName>
</protein>